<evidence type="ECO:0000256" key="1">
    <source>
        <dbReference type="SAM" id="Phobius"/>
    </source>
</evidence>
<feature type="transmembrane region" description="Helical" evidence="1">
    <location>
        <begin position="452"/>
        <end position="469"/>
    </location>
</feature>
<feature type="transmembrane region" description="Helical" evidence="1">
    <location>
        <begin position="290"/>
        <end position="308"/>
    </location>
</feature>
<feature type="transmembrane region" description="Helical" evidence="1">
    <location>
        <begin position="406"/>
        <end position="432"/>
    </location>
</feature>
<feature type="transmembrane region" description="Helical" evidence="1">
    <location>
        <begin position="596"/>
        <end position="615"/>
    </location>
</feature>
<feature type="transmembrane region" description="Helical" evidence="1">
    <location>
        <begin position="202"/>
        <end position="221"/>
    </location>
</feature>
<sequence>MKSCGIRRTSRVLTGRYAALLVICLFLEIFIFNFRHWESLGFETLESYTVHYDSTFTESGSGTYTSSAGEMWITLSGLDEQVDNLRLDIQGAVLSLQLSVWDEGNTTGEEYPIREYHPEVEEESYIRLDTAGKVHKIRIALSNPDEHRISVGGIYLNQERPLIFRLDRFLFIMTAGWIVLALKKKDSILDAQLADRYPEGQMLYALTTTVLILASVSAVCVNDMAVVQPFAHHAQYAELAESMSRGHLYLDTDPQPPAELAAMDNPYDKQARDEQDVDFRWDTAYFDGKYYVYFGVVPVVMFYLPWYLLTGQALPNYVVICLGLIFVIAVMAALIWKLAWRIFKGRLPVIYVWLAFVQLAVGGAAAIVVRQASFYTIPILFGLGFGGAGVLCWLRAAKAGTKRPRMWIFLGALSLALIAGCRPQLLVIGFPALFALKDRFLGESGKERWKDMAAAAIPVMAVAAALMWYNMARFGSPWDFGSAYNLTTNDMTRRGIRLDRIGLILFTYFFQPVYLESQFPFISPAQVSTIYQGTTIMEPIFGGLLFLMPCTLCLFTLGSKKIRRSGIFPLLSALTGMAVLVALADGQLAGLLARYYMDFAALLLVAAFITGGIWISGLSAGHVRCRVLSGALLVGIVLCTLMIFQDGTGLAIEENMPYLYHKIMTGIQFWM</sequence>
<reference evidence="2" key="1">
    <citation type="submission" date="2020-10" db="EMBL/GenBank/DDBJ databases">
        <authorList>
            <person name="Gilroy R."/>
        </authorList>
    </citation>
    <scope>NUCLEOTIDE SEQUENCE</scope>
    <source>
        <strain evidence="2">CHK187-14744</strain>
    </source>
</reference>
<protein>
    <submittedName>
        <fullName evidence="2">Uncharacterized protein</fullName>
    </submittedName>
</protein>
<feature type="transmembrane region" description="Helical" evidence="1">
    <location>
        <begin position="498"/>
        <end position="515"/>
    </location>
</feature>
<evidence type="ECO:0000313" key="2">
    <source>
        <dbReference type="EMBL" id="HIU03002.1"/>
    </source>
</evidence>
<proteinExistence type="predicted"/>
<reference evidence="2" key="2">
    <citation type="journal article" date="2021" name="PeerJ">
        <title>Extensive microbial diversity within the chicken gut microbiome revealed by metagenomics and culture.</title>
        <authorList>
            <person name="Gilroy R."/>
            <person name="Ravi A."/>
            <person name="Getino M."/>
            <person name="Pursley I."/>
            <person name="Horton D.L."/>
            <person name="Alikhan N.F."/>
            <person name="Baker D."/>
            <person name="Gharbi K."/>
            <person name="Hall N."/>
            <person name="Watson M."/>
            <person name="Adriaenssens E.M."/>
            <person name="Foster-Nyarko E."/>
            <person name="Jarju S."/>
            <person name="Secka A."/>
            <person name="Antonio M."/>
            <person name="Oren A."/>
            <person name="Chaudhuri R.R."/>
            <person name="La Ragione R."/>
            <person name="Hildebrand F."/>
            <person name="Pallen M.J."/>
        </authorList>
    </citation>
    <scope>NUCLEOTIDE SEQUENCE</scope>
    <source>
        <strain evidence="2">CHK187-14744</strain>
    </source>
</reference>
<keyword evidence="1" id="KW-1133">Transmembrane helix</keyword>
<evidence type="ECO:0000313" key="3">
    <source>
        <dbReference type="Proteomes" id="UP000824164"/>
    </source>
</evidence>
<dbReference type="AlphaFoldDB" id="A0A9D1KX28"/>
<feature type="transmembrane region" description="Helical" evidence="1">
    <location>
        <begin position="375"/>
        <end position="394"/>
    </location>
</feature>
<feature type="transmembrane region" description="Helical" evidence="1">
    <location>
        <begin position="314"/>
        <end position="336"/>
    </location>
</feature>
<feature type="transmembrane region" description="Helical" evidence="1">
    <location>
        <begin position="535"/>
        <end position="555"/>
    </location>
</feature>
<organism evidence="2 3">
    <name type="scientific">Candidatus Onthocola gallistercoris</name>
    <dbReference type="NCBI Taxonomy" id="2840876"/>
    <lineage>
        <taxon>Bacteria</taxon>
        <taxon>Bacillati</taxon>
        <taxon>Bacillota</taxon>
        <taxon>Bacilli</taxon>
        <taxon>Candidatus Onthocola</taxon>
    </lineage>
</organism>
<feature type="transmembrane region" description="Helical" evidence="1">
    <location>
        <begin position="17"/>
        <end position="34"/>
    </location>
</feature>
<feature type="transmembrane region" description="Helical" evidence="1">
    <location>
        <begin position="348"/>
        <end position="369"/>
    </location>
</feature>
<feature type="transmembrane region" description="Helical" evidence="1">
    <location>
        <begin position="627"/>
        <end position="644"/>
    </location>
</feature>
<dbReference type="Proteomes" id="UP000824164">
    <property type="component" value="Unassembled WGS sequence"/>
</dbReference>
<keyword evidence="1" id="KW-0812">Transmembrane</keyword>
<keyword evidence="1" id="KW-0472">Membrane</keyword>
<accession>A0A9D1KX28</accession>
<feature type="transmembrane region" description="Helical" evidence="1">
    <location>
        <begin position="567"/>
        <end position="584"/>
    </location>
</feature>
<name>A0A9D1KX28_9FIRM</name>
<dbReference type="EMBL" id="DVLT01000045">
    <property type="protein sequence ID" value="HIU03002.1"/>
    <property type="molecule type" value="Genomic_DNA"/>
</dbReference>
<comment type="caution">
    <text evidence="2">The sequence shown here is derived from an EMBL/GenBank/DDBJ whole genome shotgun (WGS) entry which is preliminary data.</text>
</comment>
<gene>
    <name evidence="2" type="ORF">IAB63_07100</name>
</gene>